<comment type="caution">
    <text evidence="1">The sequence shown here is derived from an EMBL/GenBank/DDBJ whole genome shotgun (WGS) entry which is preliminary data.</text>
</comment>
<dbReference type="Proteomes" id="UP000290174">
    <property type="component" value="Unassembled WGS sequence"/>
</dbReference>
<sequence length="63" mass="7064">MRCRSRRCEEPLRRSNPESLCGKILDCFASLAMTGRVMQSWVHQAPISSTPPVTPNARRSYGA</sequence>
<proteinExistence type="predicted"/>
<organism evidence="1 2">
    <name type="scientific">Bradyrhizobium zhanjiangense</name>
    <dbReference type="NCBI Taxonomy" id="1325107"/>
    <lineage>
        <taxon>Bacteria</taxon>
        <taxon>Pseudomonadati</taxon>
        <taxon>Pseudomonadota</taxon>
        <taxon>Alphaproteobacteria</taxon>
        <taxon>Hyphomicrobiales</taxon>
        <taxon>Nitrobacteraceae</taxon>
        <taxon>Bradyrhizobium</taxon>
    </lineage>
</organism>
<reference evidence="1 2" key="1">
    <citation type="submission" date="2018-11" db="EMBL/GenBank/DDBJ databases">
        <title>Bradyrhizobium sp. nov., isolated from effective nodules of peanut in China.</title>
        <authorList>
            <person name="Li Y."/>
        </authorList>
    </citation>
    <scope>NUCLEOTIDE SEQUENCE [LARGE SCALE GENOMIC DNA]</scope>
    <source>
        <strain evidence="1 2">CCBAU 51770</strain>
    </source>
</reference>
<evidence type="ECO:0000313" key="1">
    <source>
        <dbReference type="EMBL" id="RXH01781.1"/>
    </source>
</evidence>
<accession>A0A4Q0QWH3</accession>
<dbReference type="AlphaFoldDB" id="A0A4Q0QWH3"/>
<protein>
    <submittedName>
        <fullName evidence="1">Uncharacterized protein</fullName>
    </submittedName>
</protein>
<name>A0A4Q0QWH3_9BRAD</name>
<gene>
    <name evidence="1" type="ORF">EAS61_04835</name>
</gene>
<dbReference type="EMBL" id="RKMK01000003">
    <property type="protein sequence ID" value="RXH01781.1"/>
    <property type="molecule type" value="Genomic_DNA"/>
</dbReference>
<evidence type="ECO:0000313" key="2">
    <source>
        <dbReference type="Proteomes" id="UP000290174"/>
    </source>
</evidence>